<keyword evidence="8 13" id="KW-0548">Nucleotidyltransferase</keyword>
<keyword evidence="5 13" id="KW-0963">Cytoplasm</keyword>
<dbReference type="InterPro" id="IPR017945">
    <property type="entry name" value="DHBP_synth_RibB-like_a/b_dom"/>
</dbReference>
<evidence type="ECO:0000256" key="5">
    <source>
        <dbReference type="ARBA" id="ARBA00022490"/>
    </source>
</evidence>
<feature type="binding site" evidence="14">
    <location>
        <position position="198"/>
    </location>
    <ligand>
        <name>ATP</name>
        <dbReference type="ChEBI" id="CHEBI:30616"/>
    </ligand>
</feature>
<dbReference type="PANTHER" id="PTHR17490:SF16">
    <property type="entry name" value="THREONYLCARBAMOYL-AMP SYNTHASE"/>
    <property type="match status" value="1"/>
</dbReference>
<feature type="binding site" evidence="14">
    <location>
        <position position="184"/>
    </location>
    <ligand>
        <name>L-threonine</name>
        <dbReference type="ChEBI" id="CHEBI:57926"/>
    </ligand>
</feature>
<dbReference type="GO" id="GO:0005737">
    <property type="term" value="C:cytoplasm"/>
    <property type="evidence" value="ECO:0007669"/>
    <property type="project" value="UniProtKB-SubCell"/>
</dbReference>
<dbReference type="InterPro" id="IPR038385">
    <property type="entry name" value="Sua5/YwlC_C"/>
</dbReference>
<dbReference type="GO" id="GO:0000049">
    <property type="term" value="F:tRNA binding"/>
    <property type="evidence" value="ECO:0007669"/>
    <property type="project" value="TreeGrafter"/>
</dbReference>
<feature type="binding site" evidence="14">
    <location>
        <position position="154"/>
    </location>
    <ligand>
        <name>ATP</name>
        <dbReference type="ChEBI" id="CHEBI:30616"/>
    </ligand>
</feature>
<dbReference type="GO" id="GO:0005524">
    <property type="term" value="F:ATP binding"/>
    <property type="evidence" value="ECO:0007669"/>
    <property type="project" value="UniProtKB-UniRule"/>
</dbReference>
<dbReference type="InterPro" id="IPR010923">
    <property type="entry name" value="T(6)A37_SUA5"/>
</dbReference>
<evidence type="ECO:0000256" key="13">
    <source>
        <dbReference type="PIRNR" id="PIRNR004930"/>
    </source>
</evidence>
<dbReference type="SUPFAM" id="SSF55821">
    <property type="entry name" value="YrdC/RibB"/>
    <property type="match status" value="1"/>
</dbReference>
<feature type="binding site" evidence="14">
    <location>
        <position position="234"/>
    </location>
    <ligand>
        <name>ATP</name>
        <dbReference type="ChEBI" id="CHEBI:30616"/>
    </ligand>
</feature>
<evidence type="ECO:0000256" key="3">
    <source>
        <dbReference type="ARBA" id="ARBA00012584"/>
    </source>
</evidence>
<feature type="binding site" evidence="14">
    <location>
        <position position="144"/>
    </location>
    <ligand>
        <name>ATP</name>
        <dbReference type="ChEBI" id="CHEBI:30616"/>
    </ligand>
</feature>
<dbReference type="InterPro" id="IPR050156">
    <property type="entry name" value="TC-AMP_synthase_SUA5"/>
</dbReference>
<dbReference type="FunFam" id="3.90.870.10:FF:000009">
    <property type="entry name" value="Threonylcarbamoyl-AMP synthase, putative"/>
    <property type="match status" value="1"/>
</dbReference>
<comment type="catalytic activity">
    <reaction evidence="12 13">
        <text>L-threonine + hydrogencarbonate + ATP = L-threonylcarbamoyladenylate + diphosphate + H2O</text>
        <dbReference type="Rhea" id="RHEA:36407"/>
        <dbReference type="ChEBI" id="CHEBI:15377"/>
        <dbReference type="ChEBI" id="CHEBI:17544"/>
        <dbReference type="ChEBI" id="CHEBI:30616"/>
        <dbReference type="ChEBI" id="CHEBI:33019"/>
        <dbReference type="ChEBI" id="CHEBI:57926"/>
        <dbReference type="ChEBI" id="CHEBI:73682"/>
        <dbReference type="EC" id="2.7.7.87"/>
    </reaction>
</comment>
<accession>A0A6P1SWA6</accession>
<evidence type="ECO:0000256" key="2">
    <source>
        <dbReference type="ARBA" id="ARBA00007663"/>
    </source>
</evidence>
<organism evidence="16 17">
    <name type="scientific">Algicella marina</name>
    <dbReference type="NCBI Taxonomy" id="2683284"/>
    <lineage>
        <taxon>Bacteria</taxon>
        <taxon>Pseudomonadati</taxon>
        <taxon>Pseudomonadota</taxon>
        <taxon>Alphaproteobacteria</taxon>
        <taxon>Rhodobacterales</taxon>
        <taxon>Paracoccaceae</taxon>
        <taxon>Algicella</taxon>
    </lineage>
</organism>
<dbReference type="KEGG" id="amaq:GO499_00545"/>
<dbReference type="Pfam" id="PF03481">
    <property type="entry name" value="Sua5_C"/>
    <property type="match status" value="1"/>
</dbReference>
<evidence type="ECO:0000313" key="16">
    <source>
        <dbReference type="EMBL" id="QHQ33771.1"/>
    </source>
</evidence>
<evidence type="ECO:0000256" key="12">
    <source>
        <dbReference type="ARBA" id="ARBA00048366"/>
    </source>
</evidence>
<feature type="binding site" evidence="14">
    <location>
        <position position="60"/>
    </location>
    <ligand>
        <name>ATP</name>
        <dbReference type="ChEBI" id="CHEBI:30616"/>
    </ligand>
</feature>
<feature type="binding site" evidence="14">
    <location>
        <position position="37"/>
    </location>
    <ligand>
        <name>L-threonine</name>
        <dbReference type="ChEBI" id="CHEBI:57926"/>
    </ligand>
</feature>
<dbReference type="RefSeq" id="WP_161860346.1">
    <property type="nucleotide sequence ID" value="NZ_CP046620.1"/>
</dbReference>
<dbReference type="GO" id="GO:0003725">
    <property type="term" value="F:double-stranded RNA binding"/>
    <property type="evidence" value="ECO:0007669"/>
    <property type="project" value="UniProtKB-UniRule"/>
</dbReference>
<dbReference type="GO" id="GO:0008033">
    <property type="term" value="P:tRNA processing"/>
    <property type="evidence" value="ECO:0007669"/>
    <property type="project" value="UniProtKB-KW"/>
</dbReference>
<gene>
    <name evidence="16" type="ORF">GO499_00545</name>
</gene>
<dbReference type="AlphaFoldDB" id="A0A6P1SWA6"/>
<feature type="domain" description="YrdC-like" evidence="15">
    <location>
        <begin position="15"/>
        <end position="202"/>
    </location>
</feature>
<keyword evidence="7 13" id="KW-0819">tRNA processing</keyword>
<dbReference type="Gene3D" id="3.90.870.10">
    <property type="entry name" value="DHBP synthase"/>
    <property type="match status" value="1"/>
</dbReference>
<dbReference type="GO" id="GO:0061710">
    <property type="term" value="F:L-threonylcarbamoyladenylate synthase"/>
    <property type="evidence" value="ECO:0007669"/>
    <property type="project" value="UniProtKB-EC"/>
</dbReference>
<name>A0A6P1SWA6_9RHOB</name>
<keyword evidence="9 13" id="KW-0547">Nucleotide-binding</keyword>
<evidence type="ECO:0000256" key="1">
    <source>
        <dbReference type="ARBA" id="ARBA00004496"/>
    </source>
</evidence>
<keyword evidence="17" id="KW-1185">Reference proteome</keyword>
<dbReference type="PIRSF" id="PIRSF004930">
    <property type="entry name" value="Tln_factor_SUA5"/>
    <property type="match status" value="1"/>
</dbReference>
<comment type="subcellular location">
    <subcellularLocation>
        <location evidence="1 13">Cytoplasm</location>
    </subcellularLocation>
</comment>
<dbReference type="Gene3D" id="3.40.50.11030">
    <property type="entry name" value="Threonylcarbamoyl-AMP synthase, C-terminal domain"/>
    <property type="match status" value="1"/>
</dbReference>
<feature type="binding site" evidence="14">
    <location>
        <position position="120"/>
    </location>
    <ligand>
        <name>ATP</name>
        <dbReference type="ChEBI" id="CHEBI:30616"/>
    </ligand>
</feature>
<comment type="function">
    <text evidence="13">Required for the formation of a threonylcarbamoyl group on adenosine at position 37 (t(6)A37) in tRNAs that read codons beginning with adenine.</text>
</comment>
<keyword evidence="6 13" id="KW-0808">Transferase</keyword>
<evidence type="ECO:0000256" key="11">
    <source>
        <dbReference type="ARBA" id="ARBA00029774"/>
    </source>
</evidence>
<dbReference type="Proteomes" id="UP000464495">
    <property type="component" value="Chromosome"/>
</dbReference>
<evidence type="ECO:0000259" key="15">
    <source>
        <dbReference type="PROSITE" id="PS51163"/>
    </source>
</evidence>
<comment type="similarity">
    <text evidence="2 13">Belongs to the SUA5 family.</text>
</comment>
<dbReference type="InterPro" id="IPR006070">
    <property type="entry name" value="Sua5-like_dom"/>
</dbReference>
<evidence type="ECO:0000256" key="4">
    <source>
        <dbReference type="ARBA" id="ARBA00015492"/>
    </source>
</evidence>
<dbReference type="PROSITE" id="PS51163">
    <property type="entry name" value="YRDC"/>
    <property type="match status" value="1"/>
</dbReference>
<dbReference type="EMBL" id="CP046620">
    <property type="protein sequence ID" value="QHQ33771.1"/>
    <property type="molecule type" value="Genomic_DNA"/>
</dbReference>
<keyword evidence="10 13" id="KW-0067">ATP-binding</keyword>
<reference evidence="16 17" key="1">
    <citation type="submission" date="2019-12" db="EMBL/GenBank/DDBJ databases">
        <title>Complete genome sequence of Algicella marina strain 9Alg 56(T) isolated from the red alga Tichocarpus crinitus.</title>
        <authorList>
            <person name="Kim S.-G."/>
            <person name="Nedashkovskaya O.I."/>
        </authorList>
    </citation>
    <scope>NUCLEOTIDE SEQUENCE [LARGE SCALE GENOMIC DNA]</scope>
    <source>
        <strain evidence="16 17">9Alg 56</strain>
    </source>
</reference>
<evidence type="ECO:0000256" key="9">
    <source>
        <dbReference type="ARBA" id="ARBA00022741"/>
    </source>
</evidence>
<evidence type="ECO:0000256" key="6">
    <source>
        <dbReference type="ARBA" id="ARBA00022679"/>
    </source>
</evidence>
<evidence type="ECO:0000256" key="8">
    <source>
        <dbReference type="ARBA" id="ARBA00022695"/>
    </source>
</evidence>
<feature type="binding site" evidence="14">
    <location>
        <position position="146"/>
    </location>
    <ligand>
        <name>ATP</name>
        <dbReference type="ChEBI" id="CHEBI:30616"/>
    </ligand>
</feature>
<evidence type="ECO:0000256" key="10">
    <source>
        <dbReference type="ARBA" id="ARBA00022840"/>
    </source>
</evidence>
<protein>
    <recommendedName>
        <fullName evidence="4 13">Threonylcarbamoyl-AMP synthase</fullName>
        <shortName evidence="13">TC-AMP synthase</shortName>
        <ecNumber evidence="3 13">2.7.7.87</ecNumber>
    </recommendedName>
    <alternativeName>
        <fullName evidence="11 13">L-threonylcarbamoyladenylate synthase</fullName>
    </alternativeName>
</protein>
<dbReference type="Pfam" id="PF01300">
    <property type="entry name" value="Sua5_yciO_yrdC"/>
    <property type="match status" value="1"/>
</dbReference>
<dbReference type="EC" id="2.7.7.87" evidence="3 13"/>
<evidence type="ECO:0000256" key="7">
    <source>
        <dbReference type="ARBA" id="ARBA00022694"/>
    </source>
</evidence>
<feature type="binding site" evidence="14">
    <location>
        <position position="124"/>
    </location>
    <ligand>
        <name>L-threonine</name>
        <dbReference type="ChEBI" id="CHEBI:57926"/>
    </ligand>
</feature>
<feature type="binding site" evidence="14">
    <location>
        <position position="69"/>
    </location>
    <ligand>
        <name>L-threonine</name>
        <dbReference type="ChEBI" id="CHEBI:57926"/>
    </ligand>
</feature>
<evidence type="ECO:0000313" key="17">
    <source>
        <dbReference type="Proteomes" id="UP000464495"/>
    </source>
</evidence>
<sequence>MTASEKNTFRLSATDRGIRAASSLLAQGGLVAFPTETVYGLGCDARNDRAVAGVYAAKGRPSFNPLIIHVPDTASAEAFADFTPRALDLAQAFWPGPLTLILPRKPESSISPLASGGLPTVAIRIPAHPLARKLLAAFGGPVAAPSANPSGRISPSNADHVMEGLAGRIDAVLDGGPCAVGLESTILDLTNETPILARPGGIPVEALEKALGTPLAAHGTSTGITAPGQLSSHYAPGAALHWPQSPVHPADALWLAFGPLGTRRGLTLSHSGDLAEAAANLFGHMHALDKLAAEQGQTSILLDKIPETGLGLAINDRLRRASAPRDDA</sequence>
<dbReference type="PANTHER" id="PTHR17490">
    <property type="entry name" value="SUA5"/>
    <property type="match status" value="1"/>
</dbReference>
<dbReference type="InterPro" id="IPR005145">
    <property type="entry name" value="Sua5_C"/>
</dbReference>
<evidence type="ECO:0000256" key="14">
    <source>
        <dbReference type="PIRSR" id="PIRSR004930-1"/>
    </source>
</evidence>
<proteinExistence type="inferred from homology"/>
<feature type="binding site" evidence="14">
    <location>
        <position position="64"/>
    </location>
    <ligand>
        <name>ATP</name>
        <dbReference type="ChEBI" id="CHEBI:30616"/>
    </ligand>
</feature>
<dbReference type="GO" id="GO:0006450">
    <property type="term" value="P:regulation of translational fidelity"/>
    <property type="evidence" value="ECO:0007669"/>
    <property type="project" value="TreeGrafter"/>
</dbReference>
<dbReference type="NCBIfam" id="TIGR00057">
    <property type="entry name" value="L-threonylcarbamoyladenylate synthase"/>
    <property type="match status" value="1"/>
</dbReference>